<protein>
    <submittedName>
        <fullName evidence="2">Uncharacterized protein</fullName>
    </submittedName>
</protein>
<gene>
    <name evidence="2" type="ORF">K0M31_004383</name>
</gene>
<feature type="compositionally biased region" description="Basic and acidic residues" evidence="1">
    <location>
        <begin position="253"/>
        <end position="270"/>
    </location>
</feature>
<accession>A0AA40FXB2</accession>
<keyword evidence="3" id="KW-1185">Reference proteome</keyword>
<feature type="compositionally biased region" description="Low complexity" evidence="1">
    <location>
        <begin position="201"/>
        <end position="213"/>
    </location>
</feature>
<feature type="compositionally biased region" description="Polar residues" evidence="1">
    <location>
        <begin position="160"/>
        <end position="178"/>
    </location>
</feature>
<evidence type="ECO:0000256" key="1">
    <source>
        <dbReference type="SAM" id="MobiDB-lite"/>
    </source>
</evidence>
<dbReference type="EMBL" id="JAHYIQ010000013">
    <property type="protein sequence ID" value="KAK1126760.1"/>
    <property type="molecule type" value="Genomic_DNA"/>
</dbReference>
<dbReference type="AlphaFoldDB" id="A0AA40FXB2"/>
<evidence type="ECO:0000313" key="3">
    <source>
        <dbReference type="Proteomes" id="UP001177670"/>
    </source>
</evidence>
<sequence>MLPEKRNSRLESSKLNRHTRFTRVEREEPAAVVASASVKPHKPQKPQTILPFFLFSFPNARRNHLRINKGNERILSANEACAVPGSRQRLGQGGCPKLRPCEAKRELERRVLPGSLVLCSSPISIVWPAARGGGATMTRWNTGESLPRLGCLLFTNNHSRQASKQASKQASRQASGGTRANEPVSHPASQRRSKRVERQASKQAANQQASRQAGKACTGRPLARIYSGETSSKDQRGQVGRRREGPGLSRPRPSADTERGGDGKRLETVNHRPTLSPGSGEELVPRR</sequence>
<evidence type="ECO:0000313" key="2">
    <source>
        <dbReference type="EMBL" id="KAK1126760.1"/>
    </source>
</evidence>
<feature type="compositionally biased region" description="Basic and acidic residues" evidence="1">
    <location>
        <begin position="231"/>
        <end position="245"/>
    </location>
</feature>
<reference evidence="2" key="1">
    <citation type="submission" date="2021-10" db="EMBL/GenBank/DDBJ databases">
        <title>Melipona bicolor Genome sequencing and assembly.</title>
        <authorList>
            <person name="Araujo N.S."/>
            <person name="Arias M.C."/>
        </authorList>
    </citation>
    <scope>NUCLEOTIDE SEQUENCE</scope>
    <source>
        <strain evidence="2">USP_2M_L1-L4_2017</strain>
        <tissue evidence="2">Whole body</tissue>
    </source>
</reference>
<proteinExistence type="predicted"/>
<organism evidence="2 3">
    <name type="scientific">Melipona bicolor</name>
    <dbReference type="NCBI Taxonomy" id="60889"/>
    <lineage>
        <taxon>Eukaryota</taxon>
        <taxon>Metazoa</taxon>
        <taxon>Ecdysozoa</taxon>
        <taxon>Arthropoda</taxon>
        <taxon>Hexapoda</taxon>
        <taxon>Insecta</taxon>
        <taxon>Pterygota</taxon>
        <taxon>Neoptera</taxon>
        <taxon>Endopterygota</taxon>
        <taxon>Hymenoptera</taxon>
        <taxon>Apocrita</taxon>
        <taxon>Aculeata</taxon>
        <taxon>Apoidea</taxon>
        <taxon>Anthophila</taxon>
        <taxon>Apidae</taxon>
        <taxon>Melipona</taxon>
    </lineage>
</organism>
<feature type="region of interest" description="Disordered" evidence="1">
    <location>
        <begin position="160"/>
        <end position="287"/>
    </location>
</feature>
<comment type="caution">
    <text evidence="2">The sequence shown here is derived from an EMBL/GenBank/DDBJ whole genome shotgun (WGS) entry which is preliminary data.</text>
</comment>
<dbReference type="Proteomes" id="UP001177670">
    <property type="component" value="Unassembled WGS sequence"/>
</dbReference>
<name>A0AA40FXB2_9HYME</name>